<reference evidence="2 4" key="1">
    <citation type="submission" date="2021-03" db="EMBL/GenBank/DDBJ databases">
        <title>Sequencing the genomes of 1000 actinobacteria strains.</title>
        <authorList>
            <person name="Klenk H.-P."/>
        </authorList>
    </citation>
    <scope>NUCLEOTIDE SEQUENCE [LARGE SCALE GENOMIC DNA]</scope>
    <source>
        <strain evidence="2 4">DSM 15454</strain>
    </source>
</reference>
<evidence type="ECO:0000313" key="4">
    <source>
        <dbReference type="Proteomes" id="UP000766570"/>
    </source>
</evidence>
<dbReference type="Pfam" id="PF13701">
    <property type="entry name" value="DDE_Tnp_1_4"/>
    <property type="match status" value="1"/>
</dbReference>
<sequence>MLNDTRVFPAVPATLTGQSLVSHAGLNVLTSFLDATGFGALCEDRLSQFVPEQAIHRPGGILGPLAVMLAGGGEHVTDLDTLRDSPGLFGPTPSNATVSRFVARAAESPEAYAHGFATLTKALRSRIWEASGPRNPAILATRLDPLNIDLDATLVNSHSEKEWAAGDFKGGFGHAPFVASLDYGRSNGNGEVLVAELRAGNKGANSATDHIRVLDKALDQLPDAMRDQQGELAAEKILVRTDSAGASREFLHHLHDRGLQFSTSYALPVPNERFIHWINDKTLWERVVEQDGYERRDAWVIDATRVIKLKDYPPGTRLYLRAEPLHPGAQASLFDVDGHRVTAFLTNAPRWNVAFLDARHRARGRCENRIKTLKNSGMGKLPFFGISANQLWTDLAVLAMNLVAWMPLAILPTDHTAGAWDMKRWRYRLFSIAGKIISSARRKRLLIPQSAPESPLLIALLDGTARLRQRWRQGHLAA</sequence>
<dbReference type="Proteomes" id="UP000766570">
    <property type="component" value="Unassembled WGS sequence"/>
</dbReference>
<evidence type="ECO:0000259" key="1">
    <source>
        <dbReference type="Pfam" id="PF13701"/>
    </source>
</evidence>
<keyword evidence="4" id="KW-1185">Reference proteome</keyword>
<evidence type="ECO:0000313" key="3">
    <source>
        <dbReference type="EMBL" id="MBP2374416.1"/>
    </source>
</evidence>
<gene>
    <name evidence="2" type="ORF">JOF46_002050</name>
    <name evidence="3" type="ORF">JOF46_002328</name>
</gene>
<dbReference type="NCBIfam" id="NF033539">
    <property type="entry name" value="transpos_IS1380"/>
    <property type="match status" value="1"/>
</dbReference>
<dbReference type="EMBL" id="JAGIOE010000001">
    <property type="protein sequence ID" value="MBP2374138.1"/>
    <property type="molecule type" value="Genomic_DNA"/>
</dbReference>
<dbReference type="InterPro" id="IPR025668">
    <property type="entry name" value="Tnp_DDE_dom"/>
</dbReference>
<name>A0ABS4WDZ7_9MICC</name>
<comment type="caution">
    <text evidence="2">The sequence shown here is derived from an EMBL/GenBank/DDBJ whole genome shotgun (WGS) entry which is preliminary data.</text>
</comment>
<feature type="domain" description="Transposase DDE" evidence="1">
    <location>
        <begin position="11"/>
        <end position="468"/>
    </location>
</feature>
<accession>A0ABS4WDZ7</accession>
<proteinExistence type="predicted"/>
<dbReference type="InterPro" id="IPR047960">
    <property type="entry name" value="Transpos_IS1380"/>
</dbReference>
<evidence type="ECO:0000313" key="2">
    <source>
        <dbReference type="EMBL" id="MBP2374138.1"/>
    </source>
</evidence>
<protein>
    <recommendedName>
        <fullName evidence="1">Transposase DDE domain-containing protein</fullName>
    </recommendedName>
</protein>
<dbReference type="RefSeq" id="WP_209907203.1">
    <property type="nucleotide sequence ID" value="NZ_JAGIOE010000001.1"/>
</dbReference>
<dbReference type="EMBL" id="JAGIOE010000001">
    <property type="protein sequence ID" value="MBP2374416.1"/>
    <property type="molecule type" value="Genomic_DNA"/>
</dbReference>
<organism evidence="2 4">
    <name type="scientific">Paeniglutamicibacter psychrophenolicus</name>
    <dbReference type="NCBI Taxonomy" id="257454"/>
    <lineage>
        <taxon>Bacteria</taxon>
        <taxon>Bacillati</taxon>
        <taxon>Actinomycetota</taxon>
        <taxon>Actinomycetes</taxon>
        <taxon>Micrococcales</taxon>
        <taxon>Micrococcaceae</taxon>
        <taxon>Paeniglutamicibacter</taxon>
    </lineage>
</organism>